<reference evidence="2" key="1">
    <citation type="submission" date="2020-05" db="EMBL/GenBank/DDBJ databases">
        <authorList>
            <person name="Chiriac C."/>
            <person name="Salcher M."/>
            <person name="Ghai R."/>
            <person name="Kavagutti S V."/>
        </authorList>
    </citation>
    <scope>NUCLEOTIDE SEQUENCE</scope>
</reference>
<gene>
    <name evidence="2" type="ORF">UFOPK3376_00868</name>
</gene>
<sequence length="157" mass="17019">MTGSGGGSVGRIGHLGRRFLRALSRRAPARADQQWALSCLTSGEAELWSRLSNADQRHSLEVARRFEELVGHCSHEETAAALLHDIGKLECGLGTFGRVIATLVGPHTARFRSYHDHERIGAEQLRAAGSAPLTVALVEGSSERTDLLDALRRADDI</sequence>
<dbReference type="AlphaFoldDB" id="A0A6J7DRX2"/>
<proteinExistence type="predicted"/>
<organism evidence="2">
    <name type="scientific">freshwater metagenome</name>
    <dbReference type="NCBI Taxonomy" id="449393"/>
    <lineage>
        <taxon>unclassified sequences</taxon>
        <taxon>metagenomes</taxon>
        <taxon>ecological metagenomes</taxon>
    </lineage>
</organism>
<dbReference type="SUPFAM" id="SSF109604">
    <property type="entry name" value="HD-domain/PDEase-like"/>
    <property type="match status" value="1"/>
</dbReference>
<dbReference type="CDD" id="cd00077">
    <property type="entry name" value="HDc"/>
    <property type="match status" value="1"/>
</dbReference>
<feature type="domain" description="HD" evidence="1">
    <location>
        <begin position="57"/>
        <end position="144"/>
    </location>
</feature>
<dbReference type="Gene3D" id="1.10.3210.10">
    <property type="entry name" value="Hypothetical protein af1432"/>
    <property type="match status" value="1"/>
</dbReference>
<dbReference type="Pfam" id="PF01966">
    <property type="entry name" value="HD"/>
    <property type="match status" value="1"/>
</dbReference>
<dbReference type="InterPro" id="IPR006674">
    <property type="entry name" value="HD_domain"/>
</dbReference>
<dbReference type="InterPro" id="IPR003607">
    <property type="entry name" value="HD/PDEase_dom"/>
</dbReference>
<evidence type="ECO:0000313" key="2">
    <source>
        <dbReference type="EMBL" id="CAB4871655.1"/>
    </source>
</evidence>
<evidence type="ECO:0000259" key="1">
    <source>
        <dbReference type="Pfam" id="PF01966"/>
    </source>
</evidence>
<dbReference type="EMBL" id="CAFBLP010000015">
    <property type="protein sequence ID" value="CAB4871655.1"/>
    <property type="molecule type" value="Genomic_DNA"/>
</dbReference>
<protein>
    <submittedName>
        <fullName evidence="2">Unannotated protein</fullName>
    </submittedName>
</protein>
<name>A0A6J7DRX2_9ZZZZ</name>
<accession>A0A6J7DRX2</accession>